<reference evidence="2" key="1">
    <citation type="journal article" date="2021" name="Nat. Commun.">
        <title>Genetic determinants of endophytism in the Arabidopsis root mycobiome.</title>
        <authorList>
            <person name="Mesny F."/>
            <person name="Miyauchi S."/>
            <person name="Thiergart T."/>
            <person name="Pickel B."/>
            <person name="Atanasova L."/>
            <person name="Karlsson M."/>
            <person name="Huettel B."/>
            <person name="Barry K.W."/>
            <person name="Haridas S."/>
            <person name="Chen C."/>
            <person name="Bauer D."/>
            <person name="Andreopoulos W."/>
            <person name="Pangilinan J."/>
            <person name="LaButti K."/>
            <person name="Riley R."/>
            <person name="Lipzen A."/>
            <person name="Clum A."/>
            <person name="Drula E."/>
            <person name="Henrissat B."/>
            <person name="Kohler A."/>
            <person name="Grigoriev I.V."/>
            <person name="Martin F.M."/>
            <person name="Hacquard S."/>
        </authorList>
    </citation>
    <scope>NUCLEOTIDE SEQUENCE</scope>
    <source>
        <strain evidence="2">MPI-CAGE-AT-0023</strain>
    </source>
</reference>
<evidence type="ECO:0000256" key="1">
    <source>
        <dbReference type="SAM" id="MobiDB-lite"/>
    </source>
</evidence>
<dbReference type="RefSeq" id="XP_046042105.1">
    <property type="nucleotide sequence ID" value="XM_046200395.1"/>
</dbReference>
<sequence length="197" mass="23028">MTTDSAKRPNTPKEHPVPTEKTTSRVAENKPKAQEANRSPTKGSSQRVDEAKCATEKKLVDEKKDDKAAKEEEDPQELWRQNYPARLKRTNEEFFTKFPISGVPVPDTLPSVAYQYNDEGYHETDLSYMKQYEIEPEDEDSKTLHDFFNVELHPTPHTTLHNIETYPKARESERHVHPWWWTTLRNLPGLRQRLSEL</sequence>
<dbReference type="GeneID" id="70230349"/>
<evidence type="ECO:0000313" key="2">
    <source>
        <dbReference type="EMBL" id="KAH7220501.1"/>
    </source>
</evidence>
<name>A0A9P9FY04_FUSRE</name>
<feature type="compositionally biased region" description="Polar residues" evidence="1">
    <location>
        <begin position="36"/>
        <end position="46"/>
    </location>
</feature>
<organism evidence="2 3">
    <name type="scientific">Fusarium redolens</name>
    <dbReference type="NCBI Taxonomy" id="48865"/>
    <lineage>
        <taxon>Eukaryota</taxon>
        <taxon>Fungi</taxon>
        <taxon>Dikarya</taxon>
        <taxon>Ascomycota</taxon>
        <taxon>Pezizomycotina</taxon>
        <taxon>Sordariomycetes</taxon>
        <taxon>Hypocreomycetidae</taxon>
        <taxon>Hypocreales</taxon>
        <taxon>Nectriaceae</taxon>
        <taxon>Fusarium</taxon>
        <taxon>Fusarium redolens species complex</taxon>
    </lineage>
</organism>
<dbReference type="EMBL" id="JAGMUX010000028">
    <property type="protein sequence ID" value="KAH7220501.1"/>
    <property type="molecule type" value="Genomic_DNA"/>
</dbReference>
<accession>A0A9P9FY04</accession>
<proteinExistence type="predicted"/>
<feature type="compositionally biased region" description="Basic and acidic residues" evidence="1">
    <location>
        <begin position="1"/>
        <end position="18"/>
    </location>
</feature>
<protein>
    <submittedName>
        <fullName evidence="2">Uncharacterized protein</fullName>
    </submittedName>
</protein>
<comment type="caution">
    <text evidence="2">The sequence shown here is derived from an EMBL/GenBank/DDBJ whole genome shotgun (WGS) entry which is preliminary data.</text>
</comment>
<feature type="region of interest" description="Disordered" evidence="1">
    <location>
        <begin position="1"/>
        <end position="81"/>
    </location>
</feature>
<gene>
    <name evidence="2" type="ORF">BKA55DRAFT_697553</name>
</gene>
<feature type="compositionally biased region" description="Basic and acidic residues" evidence="1">
    <location>
        <begin position="47"/>
        <end position="70"/>
    </location>
</feature>
<evidence type="ECO:0000313" key="3">
    <source>
        <dbReference type="Proteomes" id="UP000720189"/>
    </source>
</evidence>
<keyword evidence="3" id="KW-1185">Reference proteome</keyword>
<dbReference type="AlphaFoldDB" id="A0A9P9FY04"/>
<dbReference type="Proteomes" id="UP000720189">
    <property type="component" value="Unassembled WGS sequence"/>
</dbReference>